<dbReference type="AlphaFoldDB" id="A0A318L2I3"/>
<organism evidence="1 2">
    <name type="scientific">Dielma fastidiosa</name>
    <dbReference type="NCBI Taxonomy" id="1034346"/>
    <lineage>
        <taxon>Bacteria</taxon>
        <taxon>Bacillati</taxon>
        <taxon>Bacillota</taxon>
        <taxon>Erysipelotrichia</taxon>
        <taxon>Erysipelotrichales</taxon>
        <taxon>Erysipelotrichaceae</taxon>
        <taxon>Dielma</taxon>
    </lineage>
</organism>
<reference evidence="1 2" key="1">
    <citation type="submission" date="2018-05" db="EMBL/GenBank/DDBJ databases">
        <title>Genomic Encyclopedia of Type Strains, Phase IV (KMG-IV): sequencing the most valuable type-strain genomes for metagenomic binning, comparative biology and taxonomic classification.</title>
        <authorList>
            <person name="Goeker M."/>
        </authorList>
    </citation>
    <scope>NUCLEOTIDE SEQUENCE [LARGE SCALE GENOMIC DNA]</scope>
    <source>
        <strain evidence="1 2">JC118</strain>
    </source>
</reference>
<sequence length="229" mass="27009">MAGYGIDNIKEWFKNHVAELRVLDDDAQVLIWKQPGTRMCEIDFVFYKNMVYITGDMRDAVFNTTWRTSWDCNNGWRIGLYYFAEKLSCAKYGKYTWDSKEAVKYLAGEYRQEFGGNDDEYIETISYIKDQHIEDVYDFEMIEIPHKEKFDDDSVLLQMCLAINYANESSSSEEFAQNINLCSDFEDFNDFWEWGYSCGRVLNPDIEVYLIALQMAYDQLSNKEVNVND</sequence>
<gene>
    <name evidence="1" type="ORF">DES51_12249</name>
</gene>
<dbReference type="STRING" id="1034346.GCA_000313565_02584"/>
<proteinExistence type="predicted"/>
<name>A0A318L2I3_9FIRM</name>
<dbReference type="EMBL" id="QJKH01000022">
    <property type="protein sequence ID" value="PXX74663.1"/>
    <property type="molecule type" value="Genomic_DNA"/>
</dbReference>
<protein>
    <submittedName>
        <fullName evidence="1">Uncharacterized protein</fullName>
    </submittedName>
</protein>
<comment type="caution">
    <text evidence="1">The sequence shown here is derived from an EMBL/GenBank/DDBJ whole genome shotgun (WGS) entry which is preliminary data.</text>
</comment>
<accession>A0A318L2I3</accession>
<keyword evidence="2" id="KW-1185">Reference proteome</keyword>
<evidence type="ECO:0000313" key="2">
    <source>
        <dbReference type="Proteomes" id="UP000247612"/>
    </source>
</evidence>
<evidence type="ECO:0000313" key="1">
    <source>
        <dbReference type="EMBL" id="PXX74663.1"/>
    </source>
</evidence>
<dbReference type="Proteomes" id="UP000247612">
    <property type="component" value="Unassembled WGS sequence"/>
</dbReference>